<protein>
    <submittedName>
        <fullName evidence="1">Uncharacterized protein</fullName>
    </submittedName>
</protein>
<name>A0ACB1AJU3_MELEN</name>
<organism evidence="1 2">
    <name type="scientific">Meloidogyne enterolobii</name>
    <name type="common">Root-knot nematode worm</name>
    <name type="synonym">Meloidogyne mayaguensis</name>
    <dbReference type="NCBI Taxonomy" id="390850"/>
    <lineage>
        <taxon>Eukaryota</taxon>
        <taxon>Metazoa</taxon>
        <taxon>Ecdysozoa</taxon>
        <taxon>Nematoda</taxon>
        <taxon>Chromadorea</taxon>
        <taxon>Rhabditida</taxon>
        <taxon>Tylenchina</taxon>
        <taxon>Tylenchomorpha</taxon>
        <taxon>Tylenchoidea</taxon>
        <taxon>Meloidogynidae</taxon>
        <taxon>Meloidogyninae</taxon>
        <taxon>Meloidogyne</taxon>
    </lineage>
</organism>
<keyword evidence="2" id="KW-1185">Reference proteome</keyword>
<evidence type="ECO:0000313" key="1">
    <source>
        <dbReference type="EMBL" id="CAK5091539.1"/>
    </source>
</evidence>
<comment type="caution">
    <text evidence="1">The sequence shown here is derived from an EMBL/GenBank/DDBJ whole genome shotgun (WGS) entry which is preliminary data.</text>
</comment>
<sequence length="114" mass="13254">MGRDSSKDSSKEKDLQKLIDNWLEWDKNSDTRNRVAKLLDGGDTEALKALMIGELAFGIGFLYIILDGTLIVPFFFFPVFHVLPYFFRGRRVTQFLNQISDFFHLFKNNTKLNT</sequence>
<proteinExistence type="predicted"/>
<evidence type="ECO:0000313" key="2">
    <source>
        <dbReference type="Proteomes" id="UP001497535"/>
    </source>
</evidence>
<reference evidence="1" key="1">
    <citation type="submission" date="2023-11" db="EMBL/GenBank/DDBJ databases">
        <authorList>
            <person name="Poullet M."/>
        </authorList>
    </citation>
    <scope>NUCLEOTIDE SEQUENCE</scope>
    <source>
        <strain evidence="1">E1834</strain>
    </source>
</reference>
<accession>A0ACB1AJU3</accession>
<gene>
    <name evidence="1" type="ORF">MENTE1834_LOCUS39380</name>
</gene>
<dbReference type="EMBL" id="CAVMJV010000088">
    <property type="protein sequence ID" value="CAK5091539.1"/>
    <property type="molecule type" value="Genomic_DNA"/>
</dbReference>
<dbReference type="Proteomes" id="UP001497535">
    <property type="component" value="Unassembled WGS sequence"/>
</dbReference>